<dbReference type="PANTHER" id="PTHR45125">
    <property type="entry name" value="F21J9.4-RELATED"/>
    <property type="match status" value="1"/>
</dbReference>
<reference evidence="1" key="3">
    <citation type="submission" date="2022-01" db="UniProtKB">
        <authorList>
            <consortium name="EnsemblPlants"/>
        </authorList>
    </citation>
    <scope>IDENTIFICATION</scope>
    <source>
        <strain evidence="1">subsp. vulgare</strain>
    </source>
</reference>
<organism evidence="1 2">
    <name type="scientific">Hordeum vulgare subsp. vulgare</name>
    <name type="common">Domesticated barley</name>
    <dbReference type="NCBI Taxonomy" id="112509"/>
    <lineage>
        <taxon>Eukaryota</taxon>
        <taxon>Viridiplantae</taxon>
        <taxon>Streptophyta</taxon>
        <taxon>Embryophyta</taxon>
        <taxon>Tracheophyta</taxon>
        <taxon>Spermatophyta</taxon>
        <taxon>Magnoliopsida</taxon>
        <taxon>Liliopsida</taxon>
        <taxon>Poales</taxon>
        <taxon>Poaceae</taxon>
        <taxon>BOP clade</taxon>
        <taxon>Pooideae</taxon>
        <taxon>Triticodae</taxon>
        <taxon>Triticeae</taxon>
        <taxon>Hordeinae</taxon>
        <taxon>Hordeum</taxon>
    </lineage>
</organism>
<reference evidence="2" key="1">
    <citation type="journal article" date="2012" name="Nature">
        <title>A physical, genetic and functional sequence assembly of the barley genome.</title>
        <authorList>
            <consortium name="The International Barley Genome Sequencing Consortium"/>
            <person name="Mayer K.F."/>
            <person name="Waugh R."/>
            <person name="Brown J.W."/>
            <person name="Schulman A."/>
            <person name="Langridge P."/>
            <person name="Platzer M."/>
            <person name="Fincher G.B."/>
            <person name="Muehlbauer G.J."/>
            <person name="Sato K."/>
            <person name="Close T.J."/>
            <person name="Wise R.P."/>
            <person name="Stein N."/>
        </authorList>
    </citation>
    <scope>NUCLEOTIDE SEQUENCE [LARGE SCALE GENOMIC DNA]</scope>
    <source>
        <strain evidence="2">cv. Morex</strain>
    </source>
</reference>
<evidence type="ECO:0000313" key="2">
    <source>
        <dbReference type="Proteomes" id="UP000011116"/>
    </source>
</evidence>
<dbReference type="EnsemblPlants" id="HORVU.MOREX.r3.2HG0097820.1">
    <property type="protein sequence ID" value="HORVU.MOREX.r3.2HG0097820.1"/>
    <property type="gene ID" value="HORVU.MOREX.r3.2HG0097820"/>
</dbReference>
<accession>A0A8I6X0D2</accession>
<name>A0A8I6X0D2_HORVV</name>
<evidence type="ECO:0000313" key="1">
    <source>
        <dbReference type="EnsemblPlants" id="HORVU.MOREX.r3.2HG0097820.1"/>
    </source>
</evidence>
<protein>
    <submittedName>
        <fullName evidence="1">Uncharacterized protein</fullName>
    </submittedName>
</protein>
<dbReference type="Gramene" id="HORVU.MOREX.r2.2HG0080710.1">
    <property type="protein sequence ID" value="HORVU.MOREX.r2.2HG0080710.1"/>
    <property type="gene ID" value="HORVU.MOREX.r2.2HG0080710"/>
</dbReference>
<dbReference type="PANTHER" id="PTHR45125:SF43">
    <property type="entry name" value="NO APICAL MERISTEM-ASSOCIATED C-TERMINAL DOMAIN-CONTAINING PROTEIN"/>
    <property type="match status" value="1"/>
</dbReference>
<sequence length="104" mass="11942">MDEDAEGILEAPKGRAGNYTTDKDILLCNAWLVMSMDAIVEGVQTRDRMKEYLDLRNKSGIERINRSFCSRWSTINKDCQRWAAAMKSVDTINPNDTNDRDRLI</sequence>
<reference evidence="1" key="2">
    <citation type="submission" date="2020-10" db="EMBL/GenBank/DDBJ databases">
        <authorList>
            <person name="Scholz U."/>
            <person name="Mascher M."/>
            <person name="Fiebig A."/>
        </authorList>
    </citation>
    <scope>NUCLEOTIDE SEQUENCE [LARGE SCALE GENOMIC DNA]</scope>
    <source>
        <strain evidence="1">cv. Morex</strain>
    </source>
</reference>
<dbReference type="AlphaFoldDB" id="A0A8I6X0D2"/>
<dbReference type="Proteomes" id="UP000011116">
    <property type="component" value="Chromosome 2H"/>
</dbReference>
<proteinExistence type="predicted"/>
<dbReference type="Gramene" id="HORVU.MOREX.r3.2HG0097820.1">
    <property type="protein sequence ID" value="HORVU.MOREX.r3.2HG0097820.1"/>
    <property type="gene ID" value="HORVU.MOREX.r3.2HG0097820"/>
</dbReference>
<keyword evidence="2" id="KW-1185">Reference proteome</keyword>